<dbReference type="EMBL" id="AZBU02000009">
    <property type="protein sequence ID" value="TKR65245.1"/>
    <property type="molecule type" value="Genomic_DNA"/>
</dbReference>
<evidence type="ECO:0000313" key="2">
    <source>
        <dbReference type="Proteomes" id="UP000298663"/>
    </source>
</evidence>
<reference evidence="1 2" key="1">
    <citation type="journal article" date="2015" name="Genome Biol.">
        <title>Comparative genomics of Steinernema reveals deeply conserved gene regulatory networks.</title>
        <authorList>
            <person name="Dillman A.R."/>
            <person name="Macchietto M."/>
            <person name="Porter C.F."/>
            <person name="Rogers A."/>
            <person name="Williams B."/>
            <person name="Antoshechkin I."/>
            <person name="Lee M.M."/>
            <person name="Goodwin Z."/>
            <person name="Lu X."/>
            <person name="Lewis E.E."/>
            <person name="Goodrich-Blair H."/>
            <person name="Stock S.P."/>
            <person name="Adams B.J."/>
            <person name="Sternberg P.W."/>
            <person name="Mortazavi A."/>
        </authorList>
    </citation>
    <scope>NUCLEOTIDE SEQUENCE [LARGE SCALE GENOMIC DNA]</scope>
    <source>
        <strain evidence="1 2">ALL</strain>
    </source>
</reference>
<proteinExistence type="predicted"/>
<organism evidence="1 2">
    <name type="scientific">Steinernema carpocapsae</name>
    <name type="common">Entomopathogenic nematode</name>
    <dbReference type="NCBI Taxonomy" id="34508"/>
    <lineage>
        <taxon>Eukaryota</taxon>
        <taxon>Metazoa</taxon>
        <taxon>Ecdysozoa</taxon>
        <taxon>Nematoda</taxon>
        <taxon>Chromadorea</taxon>
        <taxon>Rhabditida</taxon>
        <taxon>Tylenchina</taxon>
        <taxon>Panagrolaimomorpha</taxon>
        <taxon>Strongyloidoidea</taxon>
        <taxon>Steinernematidae</taxon>
        <taxon>Steinernema</taxon>
    </lineage>
</organism>
<sequence length="178" mass="19326">MAVEVLEPPRQVAPDHFQLANPCEPVVNLAKSSKSAKSRVFCPAALSAPPPPCAPCFSAYFAHYFTFPAAFRPVFRAFRPALLLASVPSSPLAFPLICAPFLAPERANSVLFIASILRGARRIHLWEGESETCFPDWIGEAAYDEARGVKSVWAPKALTGAKRSYKSEVLLPIRGSLG</sequence>
<dbReference type="Proteomes" id="UP000298663">
    <property type="component" value="Unassembled WGS sequence"/>
</dbReference>
<comment type="caution">
    <text evidence="1">The sequence shown here is derived from an EMBL/GenBank/DDBJ whole genome shotgun (WGS) entry which is preliminary data.</text>
</comment>
<name>A0A4V5ZYW3_STECR</name>
<protein>
    <submittedName>
        <fullName evidence="1">Uncharacterized protein</fullName>
    </submittedName>
</protein>
<evidence type="ECO:0000313" key="1">
    <source>
        <dbReference type="EMBL" id="TKR65245.1"/>
    </source>
</evidence>
<dbReference type="AlphaFoldDB" id="A0A4V5ZYW3"/>
<reference evidence="1 2" key="2">
    <citation type="journal article" date="2019" name="G3 (Bethesda)">
        <title>Hybrid Assembly of the Genome of the Entomopathogenic Nematode Steinernema carpocapsae Identifies the X-Chromosome.</title>
        <authorList>
            <person name="Serra L."/>
            <person name="Macchietto M."/>
            <person name="Macias-Munoz A."/>
            <person name="McGill C.J."/>
            <person name="Rodriguez I.M."/>
            <person name="Rodriguez B."/>
            <person name="Murad R."/>
            <person name="Mortazavi A."/>
        </authorList>
    </citation>
    <scope>NUCLEOTIDE SEQUENCE [LARGE SCALE GENOMIC DNA]</scope>
    <source>
        <strain evidence="1 2">ALL</strain>
    </source>
</reference>
<accession>A0A4V5ZYW3</accession>
<gene>
    <name evidence="1" type="ORF">L596_025675</name>
</gene>
<keyword evidence="2" id="KW-1185">Reference proteome</keyword>